<protein>
    <recommendedName>
        <fullName evidence="3">Response regulatory domain-containing protein</fullName>
    </recommendedName>
</protein>
<dbReference type="AlphaFoldDB" id="A0A4R0X5M0"/>
<dbReference type="Proteomes" id="UP000294200">
    <property type="component" value="Unassembled WGS sequence"/>
</dbReference>
<proteinExistence type="predicted"/>
<dbReference type="Gene3D" id="3.40.50.2300">
    <property type="match status" value="1"/>
</dbReference>
<reference evidence="1 2" key="1">
    <citation type="submission" date="2017-02" db="EMBL/GenBank/DDBJ databases">
        <title>Paraburkholderia sophoroidis sp. nov. and Paraburkholderia steynii sp. nov. rhizobial symbionts of the fynbos legume Hypocalyptus sophoroides.</title>
        <authorList>
            <person name="Steenkamp E.T."/>
            <person name="Beukes C.W."/>
            <person name="Van Zyl E."/>
            <person name="Avontuur J."/>
            <person name="Chan W.Y."/>
            <person name="Hassen A."/>
            <person name="Palmer M."/>
            <person name="Mthombeni L."/>
            <person name="Phalane F."/>
            <person name="Sereme K."/>
            <person name="Venter S.N."/>
        </authorList>
    </citation>
    <scope>NUCLEOTIDE SEQUENCE [LARGE SCALE GENOMIC DNA]</scope>
    <source>
        <strain evidence="1 2">HC1.1ba</strain>
    </source>
</reference>
<organism evidence="1 2">
    <name type="scientific">Paraburkholderia steynii</name>
    <dbReference type="NCBI Taxonomy" id="1245441"/>
    <lineage>
        <taxon>Bacteria</taxon>
        <taxon>Pseudomonadati</taxon>
        <taxon>Pseudomonadota</taxon>
        <taxon>Betaproteobacteria</taxon>
        <taxon>Burkholderiales</taxon>
        <taxon>Burkholderiaceae</taxon>
        <taxon>Paraburkholderia</taxon>
    </lineage>
</organism>
<evidence type="ECO:0008006" key="3">
    <source>
        <dbReference type="Google" id="ProtNLM"/>
    </source>
</evidence>
<dbReference type="EMBL" id="MWML01000291">
    <property type="protein sequence ID" value="TCG04092.1"/>
    <property type="molecule type" value="Genomic_DNA"/>
</dbReference>
<name>A0A4R0X5M0_9BURK</name>
<evidence type="ECO:0000313" key="2">
    <source>
        <dbReference type="Proteomes" id="UP000294200"/>
    </source>
</evidence>
<sequence length="89" mass="10200">MRHDVTFRLYVERTKRCRDRHGHPDLIVTDWMMPGVDSVAFCGRLGRHGDGPNSCCHVVMLPVALPPAQTKRLWDVLLRKPTPLARLQT</sequence>
<dbReference type="InterPro" id="IPR011006">
    <property type="entry name" value="CheY-like_superfamily"/>
</dbReference>
<accession>A0A4R0X5M0</accession>
<comment type="caution">
    <text evidence="1">The sequence shown here is derived from an EMBL/GenBank/DDBJ whole genome shotgun (WGS) entry which is preliminary data.</text>
</comment>
<gene>
    <name evidence="1" type="ORF">BZM27_43385</name>
</gene>
<evidence type="ECO:0000313" key="1">
    <source>
        <dbReference type="EMBL" id="TCG04092.1"/>
    </source>
</evidence>
<dbReference type="SUPFAM" id="SSF52172">
    <property type="entry name" value="CheY-like"/>
    <property type="match status" value="1"/>
</dbReference>
<keyword evidence="2" id="KW-1185">Reference proteome</keyword>